<evidence type="ECO:0000256" key="2">
    <source>
        <dbReference type="ARBA" id="ARBA00022679"/>
    </source>
</evidence>
<feature type="region of interest" description="Disordered" evidence="7">
    <location>
        <begin position="203"/>
        <end position="224"/>
    </location>
</feature>
<reference evidence="9 10" key="1">
    <citation type="journal article" date="2016" name="BMC Genomics">
        <title>Combined genomic and structural analyses of a cultured magnetotactic bacterium reveals its niche adaptation to a dynamic environment.</title>
        <authorList>
            <person name="Araujo A.C."/>
            <person name="Morillo V."/>
            <person name="Cypriano J."/>
            <person name="Teixeira L.C."/>
            <person name="Leao P."/>
            <person name="Lyra S."/>
            <person name="Almeida L.G."/>
            <person name="Bazylinski D.A."/>
            <person name="Vasconcellos A.T."/>
            <person name="Abreu F."/>
            <person name="Lins U."/>
        </authorList>
    </citation>
    <scope>NUCLEOTIDE SEQUENCE [LARGE SCALE GENOMIC DNA]</scope>
    <source>
        <strain evidence="9 10">IT-1</strain>
    </source>
</reference>
<dbReference type="Proteomes" id="UP000194003">
    <property type="component" value="Unassembled WGS sequence"/>
</dbReference>
<proteinExistence type="inferred from homology"/>
<comment type="caution">
    <text evidence="6">Lacks conserved residue(s) required for the propagation of feature annotation.</text>
</comment>
<dbReference type="PANTHER" id="PTHR43369:SF2">
    <property type="entry name" value="PHOSPHORIBOSYLGLYCINAMIDE FORMYLTRANSFERASE"/>
    <property type="match status" value="1"/>
</dbReference>
<comment type="function">
    <text evidence="6">Catalyzes the transfer of a formyl group from 10-formyltetrahydrofolate to 5-phospho-ribosyl-glycinamide (GAR), producing 5-phospho-ribosyl-N-formylglycinamide (FGAR) and tetrahydrofolate.</text>
</comment>
<dbReference type="CDD" id="cd08645">
    <property type="entry name" value="FMT_core_GART"/>
    <property type="match status" value="1"/>
</dbReference>
<keyword evidence="3 6" id="KW-0658">Purine biosynthesis</keyword>
<feature type="domain" description="Formyl transferase N-terminal" evidence="8">
    <location>
        <begin position="2"/>
        <end position="177"/>
    </location>
</feature>
<dbReference type="STRING" id="1434232.MAIT1_03189"/>
<evidence type="ECO:0000256" key="1">
    <source>
        <dbReference type="ARBA" id="ARBA00005054"/>
    </source>
</evidence>
<dbReference type="InterPro" id="IPR004607">
    <property type="entry name" value="GART"/>
</dbReference>
<protein>
    <recommendedName>
        <fullName evidence="6">Phosphoribosylglycinamide formyltransferase</fullName>
        <ecNumber evidence="6">2.1.2.2</ecNumber>
    </recommendedName>
    <alternativeName>
        <fullName evidence="6">5'-phosphoribosylglycinamide transformylase</fullName>
    </alternativeName>
    <alternativeName>
        <fullName evidence="6">GAR transformylase</fullName>
        <shortName evidence="6">GART</shortName>
    </alternativeName>
</protein>
<dbReference type="Gene3D" id="3.40.50.170">
    <property type="entry name" value="Formyl transferase, N-terminal domain"/>
    <property type="match status" value="1"/>
</dbReference>
<feature type="binding site" evidence="6">
    <location>
        <position position="102"/>
    </location>
    <ligand>
        <name>(6R)-10-formyltetrahydrofolate</name>
        <dbReference type="ChEBI" id="CHEBI:195366"/>
    </ligand>
</feature>
<dbReference type="InterPro" id="IPR036477">
    <property type="entry name" value="Formyl_transf_N_sf"/>
</dbReference>
<feature type="site" description="Raises pKa of active site His" evidence="6">
    <location>
        <position position="140"/>
    </location>
</feature>
<keyword evidence="10" id="KW-1185">Reference proteome</keyword>
<feature type="binding site" evidence="6">
    <location>
        <position position="60"/>
    </location>
    <ligand>
        <name>(6R)-10-formyltetrahydrofolate</name>
        <dbReference type="ChEBI" id="CHEBI:195366"/>
    </ligand>
</feature>
<comment type="caution">
    <text evidence="9">The sequence shown here is derived from an EMBL/GenBank/DDBJ whole genome shotgun (WGS) entry which is preliminary data.</text>
</comment>
<dbReference type="UniPathway" id="UPA00074">
    <property type="reaction ID" value="UER00126"/>
</dbReference>
<dbReference type="InterPro" id="IPR001555">
    <property type="entry name" value="GART_AS"/>
</dbReference>
<accession>A0A1Y2K8D5</accession>
<dbReference type="GO" id="GO:0004644">
    <property type="term" value="F:phosphoribosylglycinamide formyltransferase activity"/>
    <property type="evidence" value="ECO:0007669"/>
    <property type="project" value="UniProtKB-UniRule"/>
</dbReference>
<dbReference type="Pfam" id="PF00551">
    <property type="entry name" value="Formyl_trans_N"/>
    <property type="match status" value="1"/>
</dbReference>
<evidence type="ECO:0000256" key="7">
    <source>
        <dbReference type="SAM" id="MobiDB-lite"/>
    </source>
</evidence>
<dbReference type="SUPFAM" id="SSF53328">
    <property type="entry name" value="Formyltransferase"/>
    <property type="match status" value="1"/>
</dbReference>
<evidence type="ECO:0000256" key="6">
    <source>
        <dbReference type="HAMAP-Rule" id="MF_01930"/>
    </source>
</evidence>
<evidence type="ECO:0000256" key="5">
    <source>
        <dbReference type="ARBA" id="ARBA00047664"/>
    </source>
</evidence>
<dbReference type="PANTHER" id="PTHR43369">
    <property type="entry name" value="PHOSPHORIBOSYLGLYCINAMIDE FORMYLTRANSFERASE"/>
    <property type="match status" value="1"/>
</dbReference>
<dbReference type="GO" id="GO:0005829">
    <property type="term" value="C:cytosol"/>
    <property type="evidence" value="ECO:0007669"/>
    <property type="project" value="TreeGrafter"/>
</dbReference>
<comment type="similarity">
    <text evidence="4 6">Belongs to the GART family.</text>
</comment>
<dbReference type="GO" id="GO:0006189">
    <property type="term" value="P:'de novo' IMP biosynthetic process"/>
    <property type="evidence" value="ECO:0007669"/>
    <property type="project" value="UniProtKB-UniRule"/>
</dbReference>
<dbReference type="PROSITE" id="PS00373">
    <property type="entry name" value="GART"/>
    <property type="match status" value="1"/>
</dbReference>
<comment type="catalytic activity">
    <reaction evidence="5 6">
        <text>N(1)-(5-phospho-beta-D-ribosyl)glycinamide + (6R)-10-formyltetrahydrofolate = N(2)-formyl-N(1)-(5-phospho-beta-D-ribosyl)glycinamide + (6S)-5,6,7,8-tetrahydrofolate + H(+)</text>
        <dbReference type="Rhea" id="RHEA:15053"/>
        <dbReference type="ChEBI" id="CHEBI:15378"/>
        <dbReference type="ChEBI" id="CHEBI:57453"/>
        <dbReference type="ChEBI" id="CHEBI:143788"/>
        <dbReference type="ChEBI" id="CHEBI:147286"/>
        <dbReference type="ChEBI" id="CHEBI:195366"/>
        <dbReference type="EC" id="2.1.2.2"/>
    </reaction>
</comment>
<evidence type="ECO:0000313" key="10">
    <source>
        <dbReference type="Proteomes" id="UP000194003"/>
    </source>
</evidence>
<evidence type="ECO:0000313" key="9">
    <source>
        <dbReference type="EMBL" id="OSM05055.1"/>
    </source>
</evidence>
<feature type="binding site" evidence="6">
    <location>
        <begin position="7"/>
        <end position="9"/>
    </location>
    <ligand>
        <name>N(1)-(5-phospho-beta-D-ribosyl)glycinamide</name>
        <dbReference type="ChEBI" id="CHEBI:143788"/>
    </ligand>
</feature>
<evidence type="ECO:0000256" key="4">
    <source>
        <dbReference type="ARBA" id="ARBA00038440"/>
    </source>
</evidence>
<keyword evidence="2 6" id="KW-0808">Transferase</keyword>
<dbReference type="NCBIfam" id="TIGR00639">
    <property type="entry name" value="PurN"/>
    <property type="match status" value="1"/>
</dbReference>
<organism evidence="9 10">
    <name type="scientific">Magnetofaba australis IT-1</name>
    <dbReference type="NCBI Taxonomy" id="1434232"/>
    <lineage>
        <taxon>Bacteria</taxon>
        <taxon>Pseudomonadati</taxon>
        <taxon>Pseudomonadota</taxon>
        <taxon>Magnetococcia</taxon>
        <taxon>Magnetococcales</taxon>
        <taxon>Magnetococcaceae</taxon>
        <taxon>Magnetofaba</taxon>
    </lineage>
</organism>
<comment type="pathway">
    <text evidence="1 6">Purine metabolism; IMP biosynthesis via de novo pathway; N(2)-formyl-N(1)-(5-phospho-D-ribosyl)glycinamide from N(1)-(5-phospho-D-ribosyl)glycinamide (10-formyl THF route): step 1/1.</text>
</comment>
<dbReference type="EC" id="2.1.2.2" evidence="6"/>
<dbReference type="InterPro" id="IPR002376">
    <property type="entry name" value="Formyl_transf_N"/>
</dbReference>
<feature type="active site" description="Proton donor" evidence="6">
    <location>
        <position position="104"/>
    </location>
</feature>
<dbReference type="HAMAP" id="MF_01930">
    <property type="entry name" value="PurN"/>
    <property type="match status" value="1"/>
</dbReference>
<dbReference type="AlphaFoldDB" id="A0A1Y2K8D5"/>
<dbReference type="EMBL" id="LVJN01000018">
    <property type="protein sequence ID" value="OSM05055.1"/>
    <property type="molecule type" value="Genomic_DNA"/>
</dbReference>
<name>A0A1Y2K8D5_9PROT</name>
<evidence type="ECO:0000256" key="3">
    <source>
        <dbReference type="ARBA" id="ARBA00022755"/>
    </source>
</evidence>
<evidence type="ECO:0000259" key="8">
    <source>
        <dbReference type="Pfam" id="PF00551"/>
    </source>
</evidence>
<sequence>MLISGSGSNLQALMDRVEDGTIPGRIVRVISNKADAYGLTRAQEAGIDTLVIDHKAYDSREAFDAALIAAIDADEADLVCLAGFMRVLTGGFVRHYVGRLINVHPSLLPAFPGLKVQQKAIDAGVRFSGCTVHFVEEEVDAGPIIAQAVVPILPDDDASALAGRILKQEHRIYPLAVKLFAEGRLSTRNRTVLVDGQPWEPETALVNPPLPAPLTSAPRRRAGP</sequence>
<gene>
    <name evidence="6" type="primary">purN</name>
    <name evidence="9" type="ORF">MAIT1_03189</name>
</gene>